<evidence type="ECO:0000256" key="7">
    <source>
        <dbReference type="SAM" id="MobiDB-lite"/>
    </source>
</evidence>
<name>A0A7S7REI3_CRYPV</name>
<keyword evidence="5 6" id="KW-0009">Actin-binding</keyword>
<organism evidence="9 10">
    <name type="scientific">Cryptosporidium parvum</name>
    <dbReference type="NCBI Taxonomy" id="5807"/>
    <lineage>
        <taxon>Eukaryota</taxon>
        <taxon>Sar</taxon>
        <taxon>Alveolata</taxon>
        <taxon>Apicomplexa</taxon>
        <taxon>Conoidasida</taxon>
        <taxon>Coccidia</taxon>
        <taxon>Eucoccidiorida</taxon>
        <taxon>Eimeriorina</taxon>
        <taxon>Cryptosporidiidae</taxon>
        <taxon>Cryptosporidium</taxon>
    </lineage>
</organism>
<evidence type="ECO:0000313" key="9">
    <source>
        <dbReference type="EMBL" id="QOY39821.1"/>
    </source>
</evidence>
<dbReference type="SMART" id="SM00242">
    <property type="entry name" value="MYSc"/>
    <property type="match status" value="1"/>
</dbReference>
<dbReference type="Gene3D" id="1.20.58.530">
    <property type="match status" value="1"/>
</dbReference>
<evidence type="ECO:0000256" key="1">
    <source>
        <dbReference type="ARBA" id="ARBA00022741"/>
    </source>
</evidence>
<dbReference type="Proteomes" id="UP000593906">
    <property type="component" value="Chromosome 8"/>
</dbReference>
<dbReference type="PANTHER" id="PTHR13140">
    <property type="entry name" value="MYOSIN"/>
    <property type="match status" value="1"/>
</dbReference>
<dbReference type="GO" id="GO:0016020">
    <property type="term" value="C:membrane"/>
    <property type="evidence" value="ECO:0007669"/>
    <property type="project" value="TreeGrafter"/>
</dbReference>
<dbReference type="Pfam" id="PF00063">
    <property type="entry name" value="Myosin_head"/>
    <property type="match status" value="1"/>
</dbReference>
<dbReference type="GO" id="GO:0016459">
    <property type="term" value="C:myosin complex"/>
    <property type="evidence" value="ECO:0007669"/>
    <property type="project" value="UniProtKB-KW"/>
</dbReference>
<comment type="similarity">
    <text evidence="6">Belongs to the TRAFAC class myosin-kinesin ATPase superfamily. Myosin family.</text>
</comment>
<dbReference type="PANTHER" id="PTHR13140:SF706">
    <property type="entry name" value="DILUTE CLASS UNCONVENTIONAL MYOSIN, ISOFORM C"/>
    <property type="match status" value="1"/>
</dbReference>
<dbReference type="GO" id="GO:0007015">
    <property type="term" value="P:actin filament organization"/>
    <property type="evidence" value="ECO:0007669"/>
    <property type="project" value="TreeGrafter"/>
</dbReference>
<feature type="compositionally biased region" description="Polar residues" evidence="7">
    <location>
        <begin position="982"/>
        <end position="998"/>
    </location>
</feature>
<evidence type="ECO:0000256" key="5">
    <source>
        <dbReference type="ARBA" id="ARBA00023203"/>
    </source>
</evidence>
<dbReference type="Gene3D" id="3.40.850.10">
    <property type="entry name" value="Kinesin motor domain"/>
    <property type="match status" value="1"/>
</dbReference>
<dbReference type="SMR" id="A0A7S7REI3"/>
<dbReference type="InterPro" id="IPR027417">
    <property type="entry name" value="P-loop_NTPase"/>
</dbReference>
<dbReference type="Gene3D" id="1.10.10.820">
    <property type="match status" value="1"/>
</dbReference>
<dbReference type="Gene3D" id="1.20.120.720">
    <property type="entry name" value="Myosin VI head, motor domain, U50 subdomain"/>
    <property type="match status" value="1"/>
</dbReference>
<sequence length="1827" mass="210085">MSFMRNDLVWVPCEKEGYKLLKVDHVDLVSGKLLLKDSKDDDSSGPSRTEKVSIGLCHKYVSDTDKDDNTSLTSLDPANILENIRVRFGQGKIYTSTAHVLLAMNPYRNIPNLYSEETKRSYFGKHMSQMPPHPYSIADYSYRNMVLDRRNHAIVISGESGAGKTETAKIVMSYLAEVGIIPSSSDTTNADESNMTEKQRKRMMQIRLSYASHTIFGEQEARDIQKRILSANPILEAFGNARTVRNYNSSRFGRLNKLYYNEHGFLKGGGITTYLLESSRCVKHSHNERTYHCFYQLVHGATEEELKNLYLERDASKYSLLNQGNLAYTSEVETDREQFNILKQSLNINGVTNERQTMLFQILSGIILLGNIVFKDSEGKEGALKDKEILNFEDPELVTSIATLFGISTDLLVDILLVKQLKVGNNQTPVSISRTSHQSLQLIHSIIRSIYIRIFNWVVSHINRFTSCKDEELGETVSPRKQNITNSANSLYIGILDIYGFEKLEINSFEQLCINLANEKLQEFFVEKVLQSEQKLYQQEGLVWTNIEIPKTQPVLDLILDLFSLLDDDSRLKSQGQDISDFTYWQKINNKYGKSVHGGNSTYGSTYSPNRMLNSNGGECPSKLIKFPLNGLKKLNQSDTPTVFSIKHYAGSVEYTLNGWLEKNHDKIIPELEEILENSSNEILNSIIDSEYKSRKSASFRSVSKKFTKDLKDMIQDLGEVSLQFIRCFIPNSHMRSDIWNGHIVLNQMIQSGTIQMVKLMHYGYPNRASYSTLIEQIRCLLPEKYIYGLSDRMIVEFFLSAYSIPSNTYQFGISKLFLKSGQYGLLLDQVNEYSKGNYDSGLVIPSEEILIELRKRFARKCLRRCILVTDLVSWMKNRFIVLIRKRRQLMNLISTRIYRWYLFYKHIILPLRRQVEYRMPYIMGIKVVDSIIIESRKRMKRYFLNILRSNNEKFKIVNKFEKNKQKDEQNKIEGSMETLRNENNGEQMNKIGTNQASIGEITKRDRKKKGDSPKNQHVLDKQGGLVGLEIWKQEIFSFVGYKKNKRYNYLIHYDGISVCLLEMSGDNVQSYELFVPKNMKDEKNDDETEFSVLKFISTVHEINKKGLKEEINENLMNNEFEYYSEYNNGKEIKRIEYELGNPLCFSQHPAFSTSFVMINDKGSIVTFKLRMELFPNESIDMGDDRREGLGNNDDEYWDLINSTPSTKLPNLSCDMDMDKDNEMNKETMGDFYYNSIKLNNKFMSGNMIRDLQLLKRDGINDHNEGYNNHDSVFVCMKNSERKEVKEHISSINICSSVPFNEYIPFEWIEKGHIFVPLKIHYIDPTSYQYLGILWHVEYSEEGIKDENGSNSIRLPIPISSLKKNKRRNISENSNYVELSYNKGNKDLEKFDGLFTVIDLSTNQIISWLNFPFRLSSIVEEWTNMESEINKGLVWDKKSSYHPKCWCNLFGFAMKKDSKDGNLGVSNNTSLIYDVIPTVDVLKETCFISSEKLDKYLREISIVENKEGAILMEDIKRSSNRRVTVDQSLIFLGGPKLGLILSLEIQTIEDDLLDCTMNLLHDIVSIGKECSNMDFVQYNNGNVTSDLSSDDMTILEKSCWFTTSLWLRDGNFNLQKMMISNVFPNPQGVNTIRSTTNTGLGGMYSRLIDNIEITLLLGTINGRILSINLNRKNYSPKITIISPFEMDNYNHPSHSQLINGGGDMINNVGTIIQNKNNTNTRSCSIVSIFNLNNSNKISCISSTGDMVTIQLNSFSSKYIFSERLHICLDKRYRPFIIQFVIFNSKIGQSRLIDNNLSQSFVFLDAVEKNLVVYNKNLGTAKSIATIV</sequence>
<dbReference type="VEuPathDB" id="CryptoDB:CPATCC_0000750"/>
<evidence type="ECO:0000313" key="10">
    <source>
        <dbReference type="Proteomes" id="UP000593906"/>
    </source>
</evidence>
<evidence type="ECO:0000256" key="4">
    <source>
        <dbReference type="ARBA" id="ARBA00023175"/>
    </source>
</evidence>
<evidence type="ECO:0000256" key="6">
    <source>
        <dbReference type="PROSITE-ProRule" id="PRU00782"/>
    </source>
</evidence>
<protein>
    <recommendedName>
        <fullName evidence="8">Myosin motor domain-containing protein</fullName>
    </recommendedName>
</protein>
<evidence type="ECO:0000256" key="2">
    <source>
        <dbReference type="ARBA" id="ARBA00022840"/>
    </source>
</evidence>
<dbReference type="Gene3D" id="1.20.5.4820">
    <property type="match status" value="1"/>
</dbReference>
<feature type="region of interest" description="Disordered" evidence="7">
    <location>
        <begin position="980"/>
        <end position="1019"/>
    </location>
</feature>
<feature type="binding site" evidence="6">
    <location>
        <begin position="158"/>
        <end position="165"/>
    </location>
    <ligand>
        <name>ATP</name>
        <dbReference type="ChEBI" id="CHEBI:30616"/>
    </ligand>
</feature>
<feature type="domain" description="Myosin motor" evidence="8">
    <location>
        <begin position="64"/>
        <end position="832"/>
    </location>
</feature>
<reference evidence="9 10" key="1">
    <citation type="submission" date="2019-09" db="EMBL/GenBank/DDBJ databases">
        <title>Consistent, comparative and evidence-based genome assembly and annotation for Cryptosporidium parvum, C. hominis and C. tyzzeri.</title>
        <authorList>
            <person name="Baptista R.P."/>
            <person name="Li Y."/>
            <person name="Sateriale A."/>
            <person name="Ansell B."/>
            <person name="Jex A."/>
            <person name="Sanders M."/>
            <person name="Brooks K."/>
            <person name="Tracey A."/>
            <person name="Berriman M."/>
            <person name="Striepen B."/>
            <person name="Cotton J.A."/>
            <person name="Kissinger J.C."/>
        </authorList>
    </citation>
    <scope>NUCLEOTIDE SEQUENCE [LARGE SCALE GENOMIC DNA]</scope>
    <source>
        <strain evidence="9 10">IOWA-ATCC</strain>
    </source>
</reference>
<dbReference type="CDD" id="cd00124">
    <property type="entry name" value="MYSc"/>
    <property type="match status" value="1"/>
</dbReference>
<dbReference type="PROSITE" id="PS51456">
    <property type="entry name" value="MYOSIN_MOTOR"/>
    <property type="match status" value="1"/>
</dbReference>
<dbReference type="SUPFAM" id="SSF52540">
    <property type="entry name" value="P-loop containing nucleoside triphosphate hydrolases"/>
    <property type="match status" value="1"/>
</dbReference>
<accession>A0A7S7REI3</accession>
<dbReference type="EMBL" id="CP044415">
    <property type="protein sequence ID" value="QOY39821.1"/>
    <property type="molecule type" value="Genomic_DNA"/>
</dbReference>
<keyword evidence="1 6" id="KW-0547">Nucleotide-binding</keyword>
<proteinExistence type="inferred from homology"/>
<feature type="compositionally biased region" description="Basic and acidic residues" evidence="7">
    <location>
        <begin position="1009"/>
        <end position="1019"/>
    </location>
</feature>
<evidence type="ECO:0000259" key="8">
    <source>
        <dbReference type="PROSITE" id="PS51456"/>
    </source>
</evidence>
<dbReference type="GO" id="GO:0000146">
    <property type="term" value="F:microfilament motor activity"/>
    <property type="evidence" value="ECO:0007669"/>
    <property type="project" value="TreeGrafter"/>
</dbReference>
<feature type="region of interest" description="Actin-binding" evidence="6">
    <location>
        <begin position="711"/>
        <end position="733"/>
    </location>
</feature>
<dbReference type="PRINTS" id="PR00193">
    <property type="entry name" value="MYOSINHEAVY"/>
</dbReference>
<dbReference type="OMA" id="NGSTICM"/>
<dbReference type="GO" id="GO:0005524">
    <property type="term" value="F:ATP binding"/>
    <property type="evidence" value="ECO:0007669"/>
    <property type="project" value="UniProtKB-UniRule"/>
</dbReference>
<keyword evidence="4 6" id="KW-0505">Motor protein</keyword>
<keyword evidence="2 6" id="KW-0067">ATP-binding</keyword>
<dbReference type="GO" id="GO:0005737">
    <property type="term" value="C:cytoplasm"/>
    <property type="evidence" value="ECO:0007669"/>
    <property type="project" value="TreeGrafter"/>
</dbReference>
<gene>
    <name evidence="9" type="ORF">CPATCC_003872</name>
</gene>
<dbReference type="GO" id="GO:0051015">
    <property type="term" value="F:actin filament binding"/>
    <property type="evidence" value="ECO:0007669"/>
    <property type="project" value="TreeGrafter"/>
</dbReference>
<evidence type="ECO:0000256" key="3">
    <source>
        <dbReference type="ARBA" id="ARBA00023123"/>
    </source>
</evidence>
<keyword evidence="3 6" id="KW-0518">Myosin</keyword>
<dbReference type="InterPro" id="IPR036961">
    <property type="entry name" value="Kinesin_motor_dom_sf"/>
</dbReference>
<dbReference type="InterPro" id="IPR001609">
    <property type="entry name" value="Myosin_head_motor_dom-like"/>
</dbReference>